<dbReference type="InterPro" id="IPR029063">
    <property type="entry name" value="SAM-dependent_MTases_sf"/>
</dbReference>
<dbReference type="PANTHER" id="PTHR39963">
    <property type="entry name" value="SLL0983 PROTEIN"/>
    <property type="match status" value="1"/>
</dbReference>
<dbReference type="InterPro" id="IPR008471">
    <property type="entry name" value="MnmC-like_methylTransf"/>
</dbReference>
<dbReference type="EMBL" id="SNWP01000010">
    <property type="protein sequence ID" value="TDO28946.1"/>
    <property type="molecule type" value="Genomic_DNA"/>
</dbReference>
<gene>
    <name evidence="2" type="ORF">BC659_1028</name>
</gene>
<keyword evidence="3" id="KW-1185">Reference proteome</keyword>
<dbReference type="GO" id="GO:0032259">
    <property type="term" value="P:methylation"/>
    <property type="evidence" value="ECO:0007669"/>
    <property type="project" value="UniProtKB-KW"/>
</dbReference>
<proteinExistence type="predicted"/>
<keyword evidence="2" id="KW-0808">Transferase</keyword>
<accession>A0A4R6J3T3</accession>
<dbReference type="Proteomes" id="UP000295741">
    <property type="component" value="Unassembled WGS sequence"/>
</dbReference>
<dbReference type="GO" id="GO:0004808">
    <property type="term" value="F:tRNA (5-methylaminomethyl-2-thiouridylate)(34)-methyltransferase activity"/>
    <property type="evidence" value="ECO:0007669"/>
    <property type="project" value="InterPro"/>
</dbReference>
<dbReference type="Gene3D" id="3.40.50.150">
    <property type="entry name" value="Vaccinia Virus protein VP39"/>
    <property type="match status" value="1"/>
</dbReference>
<feature type="domain" description="MnmC-like methyltransferase" evidence="1">
    <location>
        <begin position="137"/>
        <end position="220"/>
    </location>
</feature>
<dbReference type="InterPro" id="IPR047785">
    <property type="entry name" value="tRNA_MNMC2"/>
</dbReference>
<evidence type="ECO:0000313" key="2">
    <source>
        <dbReference type="EMBL" id="TDO28946.1"/>
    </source>
</evidence>
<dbReference type="OrthoDB" id="9786494at2"/>
<evidence type="ECO:0000313" key="3">
    <source>
        <dbReference type="Proteomes" id="UP000295741"/>
    </source>
</evidence>
<dbReference type="PANTHER" id="PTHR39963:SF1">
    <property type="entry name" value="MNMC-LIKE METHYLTRANSFERASE DOMAIN-CONTAINING PROTEIN"/>
    <property type="match status" value="1"/>
</dbReference>
<comment type="caution">
    <text evidence="2">The sequence shown here is derived from an EMBL/GenBank/DDBJ whole genome shotgun (WGS) entry which is preliminary data.</text>
</comment>
<dbReference type="GO" id="GO:0016645">
    <property type="term" value="F:oxidoreductase activity, acting on the CH-NH group of donors"/>
    <property type="evidence" value="ECO:0007669"/>
    <property type="project" value="InterPro"/>
</dbReference>
<evidence type="ECO:0000259" key="1">
    <source>
        <dbReference type="Pfam" id="PF05430"/>
    </source>
</evidence>
<sequence length="222" mass="25388">MERIIQITADGSHTISIPAMEVTYHSKHGSIQESNHVFIDAGLQYYVDTYRVPYIKIMEVGFGTGLNALLTAIKAREQELTVEYHTIEAYPLQPAELGNLNHGILLKDEDLFQKIHQSEWEIPVQLHPYCTIHKHHTTIEQFKFSNFFDCIFYDAFAPTAQPELWTETIFAKLYSRLNTNGILVTYCSKSIVRRAMQATGFRVTKIPGPPGKREMVRALKDA</sequence>
<keyword evidence="2" id="KW-0489">Methyltransferase</keyword>
<organism evidence="2 3">
    <name type="scientific">Sediminibacterium goheungense</name>
    <dbReference type="NCBI Taxonomy" id="1086393"/>
    <lineage>
        <taxon>Bacteria</taxon>
        <taxon>Pseudomonadati</taxon>
        <taxon>Bacteroidota</taxon>
        <taxon>Chitinophagia</taxon>
        <taxon>Chitinophagales</taxon>
        <taxon>Chitinophagaceae</taxon>
        <taxon>Sediminibacterium</taxon>
    </lineage>
</organism>
<dbReference type="NCBIfam" id="NF033855">
    <property type="entry name" value="tRNA_MNMC2"/>
    <property type="match status" value="1"/>
</dbReference>
<dbReference type="SUPFAM" id="SSF53335">
    <property type="entry name" value="S-adenosyl-L-methionine-dependent methyltransferases"/>
    <property type="match status" value="1"/>
</dbReference>
<protein>
    <submittedName>
        <fullName evidence="2">tRNA U34 5-methylaminomethyl-2-thiouridine-forming methyltransferase MnmC</fullName>
    </submittedName>
</protein>
<dbReference type="RefSeq" id="WP_133473558.1">
    <property type="nucleotide sequence ID" value="NZ_SNWP01000010.1"/>
</dbReference>
<dbReference type="Pfam" id="PF05430">
    <property type="entry name" value="Methyltransf_30"/>
    <property type="match status" value="1"/>
</dbReference>
<dbReference type="AlphaFoldDB" id="A0A4R6J3T3"/>
<name>A0A4R6J3T3_9BACT</name>
<reference evidence="2 3" key="1">
    <citation type="submission" date="2019-03" db="EMBL/GenBank/DDBJ databases">
        <title>Genomic Encyclopedia of Archaeal and Bacterial Type Strains, Phase II (KMG-II): from individual species to whole genera.</title>
        <authorList>
            <person name="Goeker M."/>
        </authorList>
    </citation>
    <scope>NUCLEOTIDE SEQUENCE [LARGE SCALE GENOMIC DNA]</scope>
    <source>
        <strain evidence="2 3">DSM 28323</strain>
    </source>
</reference>